<comment type="caution">
    <text evidence="1">The sequence shown here is derived from an EMBL/GenBank/DDBJ whole genome shotgun (WGS) entry which is preliminary data.</text>
</comment>
<dbReference type="Proteomes" id="UP000648182">
    <property type="component" value="Unassembled WGS sequence"/>
</dbReference>
<organism evidence="1 2">
    <name type="scientific">Bacillus norwichensis</name>
    <dbReference type="NCBI Taxonomy" id="2762217"/>
    <lineage>
        <taxon>Bacteria</taxon>
        <taxon>Bacillati</taxon>
        <taxon>Bacillota</taxon>
        <taxon>Bacilli</taxon>
        <taxon>Bacillales</taxon>
        <taxon>Bacillaceae</taxon>
        <taxon>Bacillus</taxon>
    </lineage>
</organism>
<evidence type="ECO:0000313" key="2">
    <source>
        <dbReference type="Proteomes" id="UP000648182"/>
    </source>
</evidence>
<accession>A0ABR8VPT3</accession>
<sequence length="44" mass="5142">MDFKQNQKINQVTEKTLVVGIDIAKRTHYACFVDDRGRVLQKSF</sequence>
<dbReference type="EMBL" id="JACSPV010000038">
    <property type="protein sequence ID" value="MBD8006784.1"/>
    <property type="molecule type" value="Genomic_DNA"/>
</dbReference>
<evidence type="ECO:0000313" key="1">
    <source>
        <dbReference type="EMBL" id="MBD8006784.1"/>
    </source>
</evidence>
<feature type="non-terminal residue" evidence="1">
    <location>
        <position position="44"/>
    </location>
</feature>
<keyword evidence="2" id="KW-1185">Reference proteome</keyword>
<gene>
    <name evidence="1" type="ORF">H9631_17065</name>
</gene>
<proteinExistence type="predicted"/>
<name>A0ABR8VPT3_9BACI</name>
<protein>
    <submittedName>
        <fullName evidence="1">IS110 family transposase</fullName>
    </submittedName>
</protein>
<reference evidence="1 2" key="1">
    <citation type="submission" date="2020-08" db="EMBL/GenBank/DDBJ databases">
        <title>A Genomic Blueprint of the Chicken Gut Microbiome.</title>
        <authorList>
            <person name="Gilroy R."/>
            <person name="Ravi A."/>
            <person name="Getino M."/>
            <person name="Pursley I."/>
            <person name="Horton D.L."/>
            <person name="Alikhan N.-F."/>
            <person name="Baker D."/>
            <person name="Gharbi K."/>
            <person name="Hall N."/>
            <person name="Watson M."/>
            <person name="Adriaenssens E.M."/>
            <person name="Foster-Nyarko E."/>
            <person name="Jarju S."/>
            <person name="Secka A."/>
            <person name="Antonio M."/>
            <person name="Oren A."/>
            <person name="Chaudhuri R."/>
            <person name="La Ragione R.M."/>
            <person name="Hildebrand F."/>
            <person name="Pallen M.J."/>
        </authorList>
    </citation>
    <scope>NUCLEOTIDE SEQUENCE [LARGE SCALE GENOMIC DNA]</scope>
    <source>
        <strain evidence="1 2">Sa1BUA2</strain>
    </source>
</reference>